<keyword evidence="6" id="KW-0574">Periplasm</keyword>
<sequence>MSFQPSRLLALLASVTAFAALAAPAHADGEVNIYSSRHYDTDERLYSDFTDATGIKINLIEGKEDELIERMKAEGANSPADVFITADAGRLWRADQAGLLSAVESEVINSRVPESLRHPEGHWFGISKRARVIFYNKDKVSEPPQTYAALADPKYKGLICTRSGTNIYMLSLLGAYIAHNGDEAAKTWAQGLKDNLARDPQGGDTDQLKGLVSGECGIAVANTYYFARGVAGQVDGLTEGVDKIGIVFPDQGGNGTHVNISGAGVTAHSPNRDNAIKLLEYFTSESAQSYFANGNNEYPVVENVAASSVVEGLGSFTADTLNLNELGKNQARAQEIYNEVGYK</sequence>
<organism evidence="11 12">
    <name type="scientific">Hoeflea olei</name>
    <dbReference type="NCBI Taxonomy" id="1480615"/>
    <lineage>
        <taxon>Bacteria</taxon>
        <taxon>Pseudomonadati</taxon>
        <taxon>Pseudomonadota</taxon>
        <taxon>Alphaproteobacteria</taxon>
        <taxon>Hyphomicrobiales</taxon>
        <taxon>Rhizobiaceae</taxon>
        <taxon>Hoeflea</taxon>
    </lineage>
</organism>
<protein>
    <submittedName>
        <fullName evidence="11">Fe(3+) ABC transporter substrate-binding protein</fullName>
    </submittedName>
</protein>
<keyword evidence="8" id="KW-0406">Ion transport</keyword>
<dbReference type="GO" id="GO:0030288">
    <property type="term" value="C:outer membrane-bounded periplasmic space"/>
    <property type="evidence" value="ECO:0007669"/>
    <property type="project" value="TreeGrafter"/>
</dbReference>
<evidence type="ECO:0000313" key="12">
    <source>
        <dbReference type="Proteomes" id="UP000094795"/>
    </source>
</evidence>
<feature type="binding site" evidence="9">
    <location>
        <position position="38"/>
    </location>
    <ligand>
        <name>Fe cation</name>
        <dbReference type="ChEBI" id="CHEBI:24875"/>
    </ligand>
</feature>
<dbReference type="GO" id="GO:0006826">
    <property type="term" value="P:iron ion transport"/>
    <property type="evidence" value="ECO:0007669"/>
    <property type="project" value="UniProtKB-KW"/>
</dbReference>
<dbReference type="PIRSF" id="PIRSF002825">
    <property type="entry name" value="CfbpA"/>
    <property type="match status" value="1"/>
</dbReference>
<dbReference type="STRING" id="1480615.AWJ14_05700"/>
<accession>A0A1C1YYS8</accession>
<keyword evidence="3" id="KW-0410">Iron transport</keyword>
<dbReference type="CDD" id="cd13542">
    <property type="entry name" value="PBP2_FutA1_ilke"/>
    <property type="match status" value="1"/>
</dbReference>
<dbReference type="SUPFAM" id="SSF53850">
    <property type="entry name" value="Periplasmic binding protein-like II"/>
    <property type="match status" value="1"/>
</dbReference>
<dbReference type="InterPro" id="IPR026045">
    <property type="entry name" value="Ferric-bd"/>
</dbReference>
<keyword evidence="4 9" id="KW-0479">Metal-binding</keyword>
<evidence type="ECO:0000256" key="4">
    <source>
        <dbReference type="ARBA" id="ARBA00022723"/>
    </source>
</evidence>
<dbReference type="Gene3D" id="3.40.190.10">
    <property type="entry name" value="Periplasmic binding protein-like II"/>
    <property type="match status" value="2"/>
</dbReference>
<comment type="similarity">
    <text evidence="1">Belongs to the bacterial solute-binding protein 1 family.</text>
</comment>
<keyword evidence="5 10" id="KW-0732">Signal</keyword>
<keyword evidence="12" id="KW-1185">Reference proteome</keyword>
<evidence type="ECO:0000256" key="6">
    <source>
        <dbReference type="ARBA" id="ARBA00022764"/>
    </source>
</evidence>
<evidence type="ECO:0000256" key="8">
    <source>
        <dbReference type="ARBA" id="ARBA00023065"/>
    </source>
</evidence>
<dbReference type="GO" id="GO:0046872">
    <property type="term" value="F:metal ion binding"/>
    <property type="evidence" value="ECO:0007669"/>
    <property type="project" value="UniProtKB-KW"/>
</dbReference>
<dbReference type="GO" id="GO:0055085">
    <property type="term" value="P:transmembrane transport"/>
    <property type="evidence" value="ECO:0007669"/>
    <property type="project" value="InterPro"/>
</dbReference>
<dbReference type="RefSeq" id="WP_066176236.1">
    <property type="nucleotide sequence ID" value="NZ_LQZT01000005.1"/>
</dbReference>
<proteinExistence type="inferred from homology"/>
<dbReference type="InterPro" id="IPR006061">
    <property type="entry name" value="SBP_1_CS"/>
</dbReference>
<keyword evidence="7 9" id="KW-0408">Iron</keyword>
<evidence type="ECO:0000256" key="10">
    <source>
        <dbReference type="SAM" id="SignalP"/>
    </source>
</evidence>
<dbReference type="Proteomes" id="UP000094795">
    <property type="component" value="Unassembled WGS sequence"/>
</dbReference>
<dbReference type="PANTHER" id="PTHR30006">
    <property type="entry name" value="THIAMINE-BINDING PERIPLASMIC PROTEIN-RELATED"/>
    <property type="match status" value="1"/>
</dbReference>
<evidence type="ECO:0000313" key="11">
    <source>
        <dbReference type="EMBL" id="OCW58632.1"/>
    </source>
</evidence>
<dbReference type="Pfam" id="PF13416">
    <property type="entry name" value="SBP_bac_8"/>
    <property type="match status" value="1"/>
</dbReference>
<dbReference type="OrthoDB" id="9769567at2"/>
<feature type="chain" id="PRO_5008656487" evidence="10">
    <location>
        <begin position="28"/>
        <end position="343"/>
    </location>
</feature>
<dbReference type="AlphaFoldDB" id="A0A1C1YYS8"/>
<gene>
    <name evidence="11" type="ORF">AWJ14_05700</name>
</gene>
<evidence type="ECO:0000256" key="5">
    <source>
        <dbReference type="ARBA" id="ARBA00022729"/>
    </source>
</evidence>
<feature type="binding site" evidence="9">
    <location>
        <position position="224"/>
    </location>
    <ligand>
        <name>Fe cation</name>
        <dbReference type="ChEBI" id="CHEBI:24875"/>
    </ligand>
</feature>
<dbReference type="InterPro" id="IPR006059">
    <property type="entry name" value="SBP"/>
</dbReference>
<evidence type="ECO:0000256" key="9">
    <source>
        <dbReference type="PIRSR" id="PIRSR002825-1"/>
    </source>
</evidence>
<evidence type="ECO:0000256" key="7">
    <source>
        <dbReference type="ARBA" id="ARBA00023004"/>
    </source>
</evidence>
<evidence type="ECO:0000256" key="1">
    <source>
        <dbReference type="ARBA" id="ARBA00008520"/>
    </source>
</evidence>
<name>A0A1C1YYS8_9HYPH</name>
<evidence type="ECO:0000256" key="2">
    <source>
        <dbReference type="ARBA" id="ARBA00022448"/>
    </source>
</evidence>
<reference evidence="11 12" key="1">
    <citation type="submission" date="2015-12" db="EMBL/GenBank/DDBJ databases">
        <authorList>
            <person name="Shamseldin A."/>
            <person name="Moawad H."/>
            <person name="Abd El-Rahim W.M."/>
            <person name="Sadowsky M.J."/>
        </authorList>
    </citation>
    <scope>NUCLEOTIDE SEQUENCE [LARGE SCALE GENOMIC DNA]</scope>
    <source>
        <strain evidence="11 12">JC234</strain>
    </source>
</reference>
<keyword evidence="2" id="KW-0813">Transport</keyword>
<dbReference type="PANTHER" id="PTHR30006:SF15">
    <property type="entry name" value="IRON-UTILIZATION PERIPLASMIC PROTEIN"/>
    <property type="match status" value="1"/>
</dbReference>
<feature type="signal peptide" evidence="10">
    <location>
        <begin position="1"/>
        <end position="27"/>
    </location>
</feature>
<feature type="binding site" evidence="9">
    <location>
        <position position="225"/>
    </location>
    <ligand>
        <name>Fe cation</name>
        <dbReference type="ChEBI" id="CHEBI:24875"/>
    </ligand>
</feature>
<dbReference type="PROSITE" id="PS01037">
    <property type="entry name" value="SBP_BACTERIAL_1"/>
    <property type="match status" value="1"/>
</dbReference>
<comment type="caution">
    <text evidence="11">The sequence shown here is derived from an EMBL/GenBank/DDBJ whole genome shotgun (WGS) entry which is preliminary data.</text>
</comment>
<dbReference type="EMBL" id="LQZT01000005">
    <property type="protein sequence ID" value="OCW58632.1"/>
    <property type="molecule type" value="Genomic_DNA"/>
</dbReference>
<evidence type="ECO:0000256" key="3">
    <source>
        <dbReference type="ARBA" id="ARBA00022496"/>
    </source>
</evidence>